<keyword evidence="2" id="KW-0479">Metal-binding</keyword>
<dbReference type="PANTHER" id="PTHR42693:SF53">
    <property type="entry name" value="ENDO-4-O-SULFATASE"/>
    <property type="match status" value="1"/>
</dbReference>
<name>A0A927BNZ9_9BACL</name>
<comment type="similarity">
    <text evidence="1">Belongs to the sulfatase family.</text>
</comment>
<feature type="domain" description="Sulfatase N-terminal" evidence="6">
    <location>
        <begin position="8"/>
        <end position="317"/>
    </location>
</feature>
<dbReference type="InterPro" id="IPR050738">
    <property type="entry name" value="Sulfatase"/>
</dbReference>
<dbReference type="GO" id="GO:0004065">
    <property type="term" value="F:arylsulfatase activity"/>
    <property type="evidence" value="ECO:0007669"/>
    <property type="project" value="TreeGrafter"/>
</dbReference>
<dbReference type="Pfam" id="PF00884">
    <property type="entry name" value="Sulfatase"/>
    <property type="match status" value="1"/>
</dbReference>
<dbReference type="RefSeq" id="WP_190914382.1">
    <property type="nucleotide sequence ID" value="NZ_JACXIZ010000007.1"/>
</dbReference>
<dbReference type="InterPro" id="IPR000917">
    <property type="entry name" value="Sulfatase_N"/>
</dbReference>
<feature type="region of interest" description="Disordered" evidence="5">
    <location>
        <begin position="427"/>
        <end position="451"/>
    </location>
</feature>
<protein>
    <submittedName>
        <fullName evidence="7">Sulfatase-like hydrolase/transferase</fullName>
    </submittedName>
</protein>
<accession>A0A927BNZ9</accession>
<comment type="caution">
    <text evidence="7">The sequence shown here is derived from an EMBL/GenBank/DDBJ whole genome shotgun (WGS) entry which is preliminary data.</text>
</comment>
<keyword evidence="8" id="KW-1185">Reference proteome</keyword>
<dbReference type="AlphaFoldDB" id="A0A927BNZ9"/>
<dbReference type="Proteomes" id="UP000621560">
    <property type="component" value="Unassembled WGS sequence"/>
</dbReference>
<reference evidence="7" key="1">
    <citation type="submission" date="2020-09" db="EMBL/GenBank/DDBJ databases">
        <title>A novel bacterium of genus Paenibacillus, isolated from South China Sea.</title>
        <authorList>
            <person name="Huang H."/>
            <person name="Mo K."/>
            <person name="Hu Y."/>
        </authorList>
    </citation>
    <scope>NUCLEOTIDE SEQUENCE</scope>
    <source>
        <strain evidence="7">IB182496</strain>
    </source>
</reference>
<gene>
    <name evidence="7" type="ORF">IDH44_02575</name>
</gene>
<proteinExistence type="inferred from homology"/>
<evidence type="ECO:0000256" key="1">
    <source>
        <dbReference type="ARBA" id="ARBA00008779"/>
    </source>
</evidence>
<dbReference type="Gene3D" id="3.40.720.10">
    <property type="entry name" value="Alkaline Phosphatase, subunit A"/>
    <property type="match status" value="1"/>
</dbReference>
<evidence type="ECO:0000256" key="2">
    <source>
        <dbReference type="ARBA" id="ARBA00022723"/>
    </source>
</evidence>
<sequence>MTVQNKQPNVIVFFTDQQRWDTTGAHGNPLGLTPNFDRMAREGTHLYHTFTCQPVCGPARSCLQTGQYATTTGCYRNGIPLPQDAKTLAHHFKDHGYHTGYIGKWHLSGHEPVPAAERGGYDYWLASNVLEFSSDAYDTVLYDEGGMPVKLPGYRVDAQTDAAIRYIAGHQANPFFLFLSYLEPHHQNHTDNYPAPDGYESRYIDGWTPPDLKKLGGTSPQHLPGYYGMVRRLDEALGRLMDALKSLNMLENTIILFTSDHGNHFKTRNGEYKRSAHDGSIRIPTAAYGPGFMQGGQVSQLVSLLDLPPTLLDAAGIPVPTDMQGRSVMPLVNREETDWPSEVFLQISESQVGRAIRTERWKYSVSAADKDGWRDSGSERYREELLYDLHADPYELTNLAGMEAYRSIADELKERLLVRMAAAGEPLPDIEAADPKPSGQRRVSVEELRVK</sequence>
<dbReference type="InterPro" id="IPR017850">
    <property type="entry name" value="Alkaline_phosphatase_core_sf"/>
</dbReference>
<keyword evidence="4" id="KW-0106">Calcium</keyword>
<dbReference type="PROSITE" id="PS00149">
    <property type="entry name" value="SULFATASE_2"/>
    <property type="match status" value="1"/>
</dbReference>
<evidence type="ECO:0000256" key="5">
    <source>
        <dbReference type="SAM" id="MobiDB-lite"/>
    </source>
</evidence>
<dbReference type="PANTHER" id="PTHR42693">
    <property type="entry name" value="ARYLSULFATASE FAMILY MEMBER"/>
    <property type="match status" value="1"/>
</dbReference>
<dbReference type="CDD" id="cd16152">
    <property type="entry name" value="sulfatase_like"/>
    <property type="match status" value="1"/>
</dbReference>
<evidence type="ECO:0000259" key="6">
    <source>
        <dbReference type="Pfam" id="PF00884"/>
    </source>
</evidence>
<dbReference type="EMBL" id="JACXIZ010000007">
    <property type="protein sequence ID" value="MBD2844063.1"/>
    <property type="molecule type" value="Genomic_DNA"/>
</dbReference>
<evidence type="ECO:0000256" key="4">
    <source>
        <dbReference type="ARBA" id="ARBA00022837"/>
    </source>
</evidence>
<dbReference type="SUPFAM" id="SSF53649">
    <property type="entry name" value="Alkaline phosphatase-like"/>
    <property type="match status" value="1"/>
</dbReference>
<organism evidence="7 8">
    <name type="scientific">Paenibacillus sabuli</name>
    <dbReference type="NCBI Taxonomy" id="2772509"/>
    <lineage>
        <taxon>Bacteria</taxon>
        <taxon>Bacillati</taxon>
        <taxon>Bacillota</taxon>
        <taxon>Bacilli</taxon>
        <taxon>Bacillales</taxon>
        <taxon>Paenibacillaceae</taxon>
        <taxon>Paenibacillus</taxon>
    </lineage>
</organism>
<dbReference type="InterPro" id="IPR024607">
    <property type="entry name" value="Sulfatase_CS"/>
</dbReference>
<evidence type="ECO:0000313" key="8">
    <source>
        <dbReference type="Proteomes" id="UP000621560"/>
    </source>
</evidence>
<dbReference type="GO" id="GO:0046872">
    <property type="term" value="F:metal ion binding"/>
    <property type="evidence" value="ECO:0007669"/>
    <property type="project" value="UniProtKB-KW"/>
</dbReference>
<keyword evidence="3 7" id="KW-0378">Hydrolase</keyword>
<evidence type="ECO:0000313" key="7">
    <source>
        <dbReference type="EMBL" id="MBD2844063.1"/>
    </source>
</evidence>
<evidence type="ECO:0000256" key="3">
    <source>
        <dbReference type="ARBA" id="ARBA00022801"/>
    </source>
</evidence>